<dbReference type="PROSITE" id="PS51719">
    <property type="entry name" value="G_SEPTIN"/>
    <property type="match status" value="1"/>
</dbReference>
<accession>A0A137P0L5</accession>
<dbReference type="GO" id="GO:0005525">
    <property type="term" value="F:GTP binding"/>
    <property type="evidence" value="ECO:0007669"/>
    <property type="project" value="UniProtKB-KW"/>
</dbReference>
<dbReference type="FunFam" id="3.40.50.300:FF:000162">
    <property type="entry name" value="septin-7 isoform X1"/>
    <property type="match status" value="1"/>
</dbReference>
<name>A0A137P0L5_CONC2</name>
<evidence type="ECO:0000256" key="2">
    <source>
        <dbReference type="ARBA" id="ARBA00022741"/>
    </source>
</evidence>
<dbReference type="GO" id="GO:0032161">
    <property type="term" value="C:cleavage apparatus septin structure"/>
    <property type="evidence" value="ECO:0007669"/>
    <property type="project" value="UniProtKB-ARBA"/>
</dbReference>
<protein>
    <submittedName>
        <fullName evidence="8">Cell division control protein 12</fullName>
    </submittedName>
</protein>
<dbReference type="Gene3D" id="3.40.50.300">
    <property type="entry name" value="P-loop containing nucleotide triphosphate hydrolases"/>
    <property type="match status" value="1"/>
</dbReference>
<keyword evidence="4 6" id="KW-0342">GTP-binding</keyword>
<keyword evidence="3" id="KW-0175">Coiled coil</keyword>
<dbReference type="OMA" id="EASHAEI"/>
<dbReference type="GO" id="GO:0031105">
    <property type="term" value="C:septin complex"/>
    <property type="evidence" value="ECO:0007669"/>
    <property type="project" value="UniProtKB-ARBA"/>
</dbReference>
<comment type="similarity">
    <text evidence="6">Belongs to the TRAFAC class TrmE-Era-EngA-EngB-Septin-like GTPase superfamily. Septin GTPase family.</text>
</comment>
<evidence type="ECO:0000256" key="5">
    <source>
        <dbReference type="ARBA" id="ARBA00023306"/>
    </source>
</evidence>
<keyword evidence="5" id="KW-0131">Cell cycle</keyword>
<sequence length="380" mass="43824">MIATASPLCGIANLPNQRHKIAIKKGINYTILVVGQSGAGKTTFINTLLATSISKGEDYTKRHRSTDKTTHITLTKAVIEENLFKVKLTIVDTPGFGDYINNNETWVPIIDFIDTQYQSYFYQEQQPDRNLLNDVRVNVCLYFISPSSHGLSNLDIQAMKQIGSRCNLIPIIAKADTFSPRDLQEYKDRIRQTLQINQIQVYSPAVDHNDPIDSKIGSEILDAMPFSVIGSEDNVKLSDGTQVRGRQYPWGVVQVENDDHCDFRKLRNLLIRTHMLELINSTDEFHYDKFKTSYLEQGGADKNKKENPKFKEEEEALRRKFTEQVRIEEARFRQWELKLIAERDRLNRDLEVEHVVVRQLESEIESLQASQLQNKNTYRN</sequence>
<organism evidence="8 9">
    <name type="scientific">Conidiobolus coronatus (strain ATCC 28846 / CBS 209.66 / NRRL 28638)</name>
    <name type="common">Delacroixia coronata</name>
    <dbReference type="NCBI Taxonomy" id="796925"/>
    <lineage>
        <taxon>Eukaryota</taxon>
        <taxon>Fungi</taxon>
        <taxon>Fungi incertae sedis</taxon>
        <taxon>Zoopagomycota</taxon>
        <taxon>Entomophthoromycotina</taxon>
        <taxon>Entomophthoromycetes</taxon>
        <taxon>Entomophthorales</taxon>
        <taxon>Ancylistaceae</taxon>
        <taxon>Conidiobolus</taxon>
    </lineage>
</organism>
<evidence type="ECO:0000256" key="6">
    <source>
        <dbReference type="RuleBase" id="RU004560"/>
    </source>
</evidence>
<proteinExistence type="inferred from homology"/>
<dbReference type="CDD" id="cd01850">
    <property type="entry name" value="CDC_Septin"/>
    <property type="match status" value="1"/>
</dbReference>
<dbReference type="OrthoDB" id="416553at2759"/>
<gene>
    <name evidence="8" type="ORF">CONCODRAFT_79702</name>
</gene>
<dbReference type="STRING" id="796925.A0A137P0L5"/>
<evidence type="ECO:0000259" key="7">
    <source>
        <dbReference type="PROSITE" id="PS51719"/>
    </source>
</evidence>
<keyword evidence="2 6" id="KW-0547">Nucleotide-binding</keyword>
<dbReference type="PANTHER" id="PTHR18884">
    <property type="entry name" value="SEPTIN"/>
    <property type="match status" value="1"/>
</dbReference>
<evidence type="ECO:0000313" key="8">
    <source>
        <dbReference type="EMBL" id="KXN68522.1"/>
    </source>
</evidence>
<dbReference type="InterPro" id="IPR016491">
    <property type="entry name" value="Septin"/>
</dbReference>
<keyword evidence="9" id="KW-1185">Reference proteome</keyword>
<dbReference type="SUPFAM" id="SSF52540">
    <property type="entry name" value="P-loop containing nucleoside triphosphate hydrolases"/>
    <property type="match status" value="1"/>
</dbReference>
<keyword evidence="1 8" id="KW-0132">Cell division</keyword>
<dbReference type="PIRSF" id="PIRSF006698">
    <property type="entry name" value="Septin"/>
    <property type="match status" value="1"/>
</dbReference>
<dbReference type="InterPro" id="IPR027417">
    <property type="entry name" value="P-loop_NTPase"/>
</dbReference>
<dbReference type="AlphaFoldDB" id="A0A137P0L5"/>
<dbReference type="Proteomes" id="UP000070444">
    <property type="component" value="Unassembled WGS sequence"/>
</dbReference>
<reference evidence="8 9" key="1">
    <citation type="journal article" date="2015" name="Genome Biol. Evol.">
        <title>Phylogenomic analyses indicate that early fungi evolved digesting cell walls of algal ancestors of land plants.</title>
        <authorList>
            <person name="Chang Y."/>
            <person name="Wang S."/>
            <person name="Sekimoto S."/>
            <person name="Aerts A.L."/>
            <person name="Choi C."/>
            <person name="Clum A."/>
            <person name="LaButti K.M."/>
            <person name="Lindquist E.A."/>
            <person name="Yee Ngan C."/>
            <person name="Ohm R.A."/>
            <person name="Salamov A.A."/>
            <person name="Grigoriev I.V."/>
            <person name="Spatafora J.W."/>
            <person name="Berbee M.L."/>
        </authorList>
    </citation>
    <scope>NUCLEOTIDE SEQUENCE [LARGE SCALE GENOMIC DNA]</scope>
    <source>
        <strain evidence="8 9">NRRL 28638</strain>
    </source>
</reference>
<feature type="domain" description="Septin-type G" evidence="7">
    <location>
        <begin position="25"/>
        <end position="297"/>
    </location>
</feature>
<dbReference type="InterPro" id="IPR030379">
    <property type="entry name" value="G_SEPTIN_dom"/>
</dbReference>
<evidence type="ECO:0000256" key="4">
    <source>
        <dbReference type="ARBA" id="ARBA00023134"/>
    </source>
</evidence>
<dbReference type="GO" id="GO:0000281">
    <property type="term" value="P:mitotic cytokinesis"/>
    <property type="evidence" value="ECO:0007669"/>
    <property type="project" value="UniProtKB-ARBA"/>
</dbReference>
<evidence type="ECO:0000256" key="3">
    <source>
        <dbReference type="ARBA" id="ARBA00023054"/>
    </source>
</evidence>
<dbReference type="EMBL" id="KQ964571">
    <property type="protein sequence ID" value="KXN68522.1"/>
    <property type="molecule type" value="Genomic_DNA"/>
</dbReference>
<evidence type="ECO:0000256" key="1">
    <source>
        <dbReference type="ARBA" id="ARBA00022618"/>
    </source>
</evidence>
<evidence type="ECO:0000313" key="9">
    <source>
        <dbReference type="Proteomes" id="UP000070444"/>
    </source>
</evidence>
<dbReference type="Pfam" id="PF00735">
    <property type="entry name" value="Septin"/>
    <property type="match status" value="1"/>
</dbReference>